<feature type="chain" id="PRO_5012998128" description="Type II secretory pathway, pseudopilin PulG" evidence="1">
    <location>
        <begin position="22"/>
        <end position="267"/>
    </location>
</feature>
<dbReference type="AlphaFoldDB" id="A0A1N6XH07"/>
<dbReference type="RefSeq" id="WP_076466245.1">
    <property type="nucleotide sequence ID" value="NZ_FTMN01000014.1"/>
</dbReference>
<accession>A0A1N6XH07</accession>
<evidence type="ECO:0008006" key="4">
    <source>
        <dbReference type="Google" id="ProtNLM"/>
    </source>
</evidence>
<protein>
    <recommendedName>
        <fullName evidence="4">Type II secretory pathway, pseudopilin PulG</fullName>
    </recommendedName>
</protein>
<keyword evidence="3" id="KW-1185">Reference proteome</keyword>
<evidence type="ECO:0000313" key="3">
    <source>
        <dbReference type="Proteomes" id="UP000186895"/>
    </source>
</evidence>
<sequence>MWSLLLIALFTWLAVALENRAADLAELTNTWNQKRQALVTQRLGRGIEQWSQTSTVLPADFDTLVATEGFEHLRTSGNRDWSGYAVTNLINDGVWQFQRGIIFSLSPTFWSGASNGFDTDSFLADNQCGDTAFSDAVDWCAAPGARWHITDPRLQMTPWMVQQTHQLENLLDKWGRYYSANGEWPDDGGGTLSLASAVGVSASNNCRGEKSYEGIPLNCDEIFSVAGGYPVRYRQLSDSRIALQARLPLLKADGNPFYTTVFYDLPN</sequence>
<dbReference type="STRING" id="49186.SAMN05421647_11426"/>
<keyword evidence="1" id="KW-0732">Signal</keyword>
<evidence type="ECO:0000256" key="1">
    <source>
        <dbReference type="SAM" id="SignalP"/>
    </source>
</evidence>
<organism evidence="2 3">
    <name type="scientific">Marinobacterium stanieri</name>
    <dbReference type="NCBI Taxonomy" id="49186"/>
    <lineage>
        <taxon>Bacteria</taxon>
        <taxon>Pseudomonadati</taxon>
        <taxon>Pseudomonadota</taxon>
        <taxon>Gammaproteobacteria</taxon>
        <taxon>Oceanospirillales</taxon>
        <taxon>Oceanospirillaceae</taxon>
        <taxon>Marinobacterium</taxon>
    </lineage>
</organism>
<dbReference type="EMBL" id="FTMN01000014">
    <property type="protein sequence ID" value="SIR01666.1"/>
    <property type="molecule type" value="Genomic_DNA"/>
</dbReference>
<feature type="signal peptide" evidence="1">
    <location>
        <begin position="1"/>
        <end position="21"/>
    </location>
</feature>
<proteinExistence type="predicted"/>
<evidence type="ECO:0000313" key="2">
    <source>
        <dbReference type="EMBL" id="SIR01666.1"/>
    </source>
</evidence>
<dbReference type="Proteomes" id="UP000186895">
    <property type="component" value="Unassembled WGS sequence"/>
</dbReference>
<reference evidence="2 3" key="1">
    <citation type="submission" date="2017-01" db="EMBL/GenBank/DDBJ databases">
        <authorList>
            <person name="Mah S.A."/>
            <person name="Swanson W.J."/>
            <person name="Moy G.W."/>
            <person name="Vacquier V.D."/>
        </authorList>
    </citation>
    <scope>NUCLEOTIDE SEQUENCE [LARGE SCALE GENOMIC DNA]</scope>
    <source>
        <strain evidence="2 3">DSM 7027</strain>
    </source>
</reference>
<name>A0A1N6XH07_9GAMM</name>
<gene>
    <name evidence="2" type="ORF">SAMN05421647_11426</name>
</gene>